<dbReference type="InterPro" id="IPR003833">
    <property type="entry name" value="CT_C_D"/>
</dbReference>
<protein>
    <submittedName>
        <fullName evidence="5">Allophanate hydrolase subunit 1</fullName>
    </submittedName>
</protein>
<keyword evidence="2 5" id="KW-0378">Hydrolase</keyword>
<feature type="domain" description="Carboxyltransferase" evidence="4">
    <location>
        <begin position="1"/>
        <end position="187"/>
    </location>
</feature>
<keyword evidence="1" id="KW-0547">Nucleotide-binding</keyword>
<gene>
    <name evidence="5" type="ORF">GCM10009668_11070</name>
</gene>
<reference evidence="5 6" key="1">
    <citation type="journal article" date="2019" name="Int. J. Syst. Evol. Microbiol.">
        <title>The Global Catalogue of Microorganisms (GCM) 10K type strain sequencing project: providing services to taxonomists for standard genome sequencing and annotation.</title>
        <authorList>
            <consortium name="The Broad Institute Genomics Platform"/>
            <consortium name="The Broad Institute Genome Sequencing Center for Infectious Disease"/>
            <person name="Wu L."/>
            <person name="Ma J."/>
        </authorList>
    </citation>
    <scope>NUCLEOTIDE SEQUENCE [LARGE SCALE GENOMIC DNA]</scope>
    <source>
        <strain evidence="5 6">JCM 13008</strain>
    </source>
</reference>
<evidence type="ECO:0000313" key="5">
    <source>
        <dbReference type="EMBL" id="GAA1096308.1"/>
    </source>
</evidence>
<dbReference type="PANTHER" id="PTHR34698:SF2">
    <property type="entry name" value="5-OXOPROLINASE SUBUNIT B"/>
    <property type="match status" value="1"/>
</dbReference>
<evidence type="ECO:0000256" key="2">
    <source>
        <dbReference type="ARBA" id="ARBA00022801"/>
    </source>
</evidence>
<dbReference type="Pfam" id="PF02682">
    <property type="entry name" value="CT_C_D"/>
    <property type="match status" value="1"/>
</dbReference>
<dbReference type="RefSeq" id="WP_343992165.1">
    <property type="nucleotide sequence ID" value="NZ_BAAALG010000003.1"/>
</dbReference>
<evidence type="ECO:0000313" key="6">
    <source>
        <dbReference type="Proteomes" id="UP001501581"/>
    </source>
</evidence>
<dbReference type="SUPFAM" id="SSF50891">
    <property type="entry name" value="Cyclophilin-like"/>
    <property type="match status" value="1"/>
</dbReference>
<dbReference type="InterPro" id="IPR029000">
    <property type="entry name" value="Cyclophilin-like_dom_sf"/>
</dbReference>
<comment type="caution">
    <text evidence="5">The sequence shown here is derived from an EMBL/GenBank/DDBJ whole genome shotgun (WGS) entry which is preliminary data.</text>
</comment>
<dbReference type="GO" id="GO:0016787">
    <property type="term" value="F:hydrolase activity"/>
    <property type="evidence" value="ECO:0007669"/>
    <property type="project" value="UniProtKB-KW"/>
</dbReference>
<dbReference type="SMART" id="SM00796">
    <property type="entry name" value="AHS1"/>
    <property type="match status" value="1"/>
</dbReference>
<name>A0ABN1TRL2_9ACTN</name>
<keyword evidence="6" id="KW-1185">Reference proteome</keyword>
<proteinExistence type="predicted"/>
<accession>A0ABN1TRL2</accession>
<dbReference type="Proteomes" id="UP001501581">
    <property type="component" value="Unassembled WGS sequence"/>
</dbReference>
<sequence>MRLIEIGLDAVLVEVEAAHTLQLADAARRAGWACDVVPGAQSVLLDGVRDRPGALAWLSAWQPQDREAGTELVEIAVRYDGPDLAAVATAWGCRPEQVAERHAAILWEAAFAGFAPGFAYLRPAGGELALPEVPRRRSPRPRVEPGSVAVASAWTGIYPTASPGGWQLIGSTDAVLWSLERPAPSLLPPGTRVRFVVR</sequence>
<organism evidence="5 6">
    <name type="scientific">Nocardioides dubius</name>
    <dbReference type="NCBI Taxonomy" id="317019"/>
    <lineage>
        <taxon>Bacteria</taxon>
        <taxon>Bacillati</taxon>
        <taxon>Actinomycetota</taxon>
        <taxon>Actinomycetes</taxon>
        <taxon>Propionibacteriales</taxon>
        <taxon>Nocardioidaceae</taxon>
        <taxon>Nocardioides</taxon>
    </lineage>
</organism>
<dbReference type="PANTHER" id="PTHR34698">
    <property type="entry name" value="5-OXOPROLINASE SUBUNIT B"/>
    <property type="match status" value="1"/>
</dbReference>
<dbReference type="InterPro" id="IPR010016">
    <property type="entry name" value="PxpB"/>
</dbReference>
<dbReference type="EMBL" id="BAAALG010000003">
    <property type="protein sequence ID" value="GAA1096308.1"/>
    <property type="molecule type" value="Genomic_DNA"/>
</dbReference>
<dbReference type="Gene3D" id="2.40.100.10">
    <property type="entry name" value="Cyclophilin-like"/>
    <property type="match status" value="1"/>
</dbReference>
<evidence type="ECO:0000256" key="3">
    <source>
        <dbReference type="ARBA" id="ARBA00022840"/>
    </source>
</evidence>
<keyword evidence="3" id="KW-0067">ATP-binding</keyword>
<evidence type="ECO:0000259" key="4">
    <source>
        <dbReference type="SMART" id="SM00796"/>
    </source>
</evidence>
<evidence type="ECO:0000256" key="1">
    <source>
        <dbReference type="ARBA" id="ARBA00022741"/>
    </source>
</evidence>